<name>A0ABV2YGS1_9ACTN</name>
<dbReference type="Proteomes" id="UP001550850">
    <property type="component" value="Unassembled WGS sequence"/>
</dbReference>
<accession>A0ABV2YGS1</accession>
<proteinExistence type="predicted"/>
<keyword evidence="2" id="KW-1185">Reference proteome</keyword>
<protein>
    <recommendedName>
        <fullName evidence="3">CBS domain-containing protein</fullName>
    </recommendedName>
</protein>
<evidence type="ECO:0008006" key="3">
    <source>
        <dbReference type="Google" id="ProtNLM"/>
    </source>
</evidence>
<gene>
    <name evidence="1" type="ORF">AB0E65_11945</name>
</gene>
<evidence type="ECO:0000313" key="2">
    <source>
        <dbReference type="Proteomes" id="UP001550850"/>
    </source>
</evidence>
<reference evidence="1 2" key="1">
    <citation type="submission" date="2024-06" db="EMBL/GenBank/DDBJ databases">
        <title>The Natural Products Discovery Center: Release of the First 8490 Sequenced Strains for Exploring Actinobacteria Biosynthetic Diversity.</title>
        <authorList>
            <person name="Kalkreuter E."/>
            <person name="Kautsar S.A."/>
            <person name="Yang D."/>
            <person name="Bader C.D."/>
            <person name="Teijaro C.N."/>
            <person name="Fluegel L."/>
            <person name="Davis C.M."/>
            <person name="Simpson J.R."/>
            <person name="Lauterbach L."/>
            <person name="Steele A.D."/>
            <person name="Gui C."/>
            <person name="Meng S."/>
            <person name="Li G."/>
            <person name="Viehrig K."/>
            <person name="Ye F."/>
            <person name="Su P."/>
            <person name="Kiefer A.F."/>
            <person name="Nichols A."/>
            <person name="Cepeda A.J."/>
            <person name="Yan W."/>
            <person name="Fan B."/>
            <person name="Jiang Y."/>
            <person name="Adhikari A."/>
            <person name="Zheng C.-J."/>
            <person name="Schuster L."/>
            <person name="Cowan T.M."/>
            <person name="Smanski M.J."/>
            <person name="Chevrette M.G."/>
            <person name="De Carvalho L.P.S."/>
            <person name="Shen B."/>
        </authorList>
    </citation>
    <scope>NUCLEOTIDE SEQUENCE [LARGE SCALE GENOMIC DNA]</scope>
    <source>
        <strain evidence="1 2">NPDC038104</strain>
    </source>
</reference>
<evidence type="ECO:0000313" key="1">
    <source>
        <dbReference type="EMBL" id="MEU3554911.1"/>
    </source>
</evidence>
<dbReference type="EMBL" id="JBEZUR010000014">
    <property type="protein sequence ID" value="MEU3554911.1"/>
    <property type="molecule type" value="Genomic_DNA"/>
</dbReference>
<comment type="caution">
    <text evidence="1">The sequence shown here is derived from an EMBL/GenBank/DDBJ whole genome shotgun (WGS) entry which is preliminary data.</text>
</comment>
<organism evidence="1 2">
    <name type="scientific">Streptomyces fragilis</name>
    <dbReference type="NCBI Taxonomy" id="67301"/>
    <lineage>
        <taxon>Bacteria</taxon>
        <taxon>Bacillati</taxon>
        <taxon>Actinomycetota</taxon>
        <taxon>Actinomycetes</taxon>
        <taxon>Kitasatosporales</taxon>
        <taxon>Streptomycetaceae</taxon>
        <taxon>Streptomyces</taxon>
    </lineage>
</organism>
<sequence>MQNSRPSVRGDVVTVPTRQGLEAVDILRRHHLEAVGPVLHDDRGGTLGFVVPTGTAERWNVPGSRCVHRAEGTDWLLPPAPDGLATDPVVLRRALSEAARLIAAADSCE</sequence>
<dbReference type="RefSeq" id="WP_108955229.1">
    <property type="nucleotide sequence ID" value="NZ_BEVZ01000005.1"/>
</dbReference>